<dbReference type="GO" id="GO:0000270">
    <property type="term" value="P:peptidoglycan metabolic process"/>
    <property type="evidence" value="ECO:0007669"/>
    <property type="project" value="InterPro"/>
</dbReference>
<dbReference type="SMART" id="SM00257">
    <property type="entry name" value="LysM"/>
    <property type="match status" value="1"/>
</dbReference>
<dbReference type="InterPro" id="IPR036779">
    <property type="entry name" value="LysM_dom_sf"/>
</dbReference>
<comment type="similarity">
    <text evidence="1">Belongs to the transglycosylase Slt family.</text>
</comment>
<evidence type="ECO:0000256" key="3">
    <source>
        <dbReference type="SAM" id="SignalP"/>
    </source>
</evidence>
<dbReference type="EC" id="4.2.2.-" evidence="4"/>
<dbReference type="GO" id="GO:0016020">
    <property type="term" value="C:membrane"/>
    <property type="evidence" value="ECO:0007669"/>
    <property type="project" value="InterPro"/>
</dbReference>
<feature type="compositionally biased region" description="Basic residues" evidence="2">
    <location>
        <begin position="374"/>
        <end position="387"/>
    </location>
</feature>
<dbReference type="Pfam" id="PF01464">
    <property type="entry name" value="SLT"/>
    <property type="match status" value="1"/>
</dbReference>
<evidence type="ECO:0000256" key="1">
    <source>
        <dbReference type="ARBA" id="ARBA00007734"/>
    </source>
</evidence>
<gene>
    <name evidence="4" type="primary">mltD</name>
    <name evidence="4" type="ORF">PCLFYP37_02604</name>
</gene>
<dbReference type="AlphaFoldDB" id="A0A6N3E405"/>
<name>A0A6N3E405_9BACT</name>
<feature type="signal peptide" evidence="3">
    <location>
        <begin position="1"/>
        <end position="20"/>
    </location>
</feature>
<reference evidence="4" key="1">
    <citation type="submission" date="2019-11" db="EMBL/GenBank/DDBJ databases">
        <authorList>
            <person name="Feng L."/>
        </authorList>
    </citation>
    <scope>NUCLEOTIDE SEQUENCE</scope>
    <source>
        <strain evidence="4">PclaraLFYP37</strain>
    </source>
</reference>
<dbReference type="InterPro" id="IPR018392">
    <property type="entry name" value="LysM"/>
</dbReference>
<dbReference type="RefSeq" id="WP_008621181.1">
    <property type="nucleotide sequence ID" value="NZ_CABMOJ010000037.1"/>
</dbReference>
<dbReference type="EMBL" id="CACRUT010000015">
    <property type="protein sequence ID" value="VYU35372.1"/>
    <property type="molecule type" value="Genomic_DNA"/>
</dbReference>
<proteinExistence type="inferred from homology"/>
<accession>A0A6N3E405</accession>
<dbReference type="InterPro" id="IPR023346">
    <property type="entry name" value="Lysozyme-like_dom_sf"/>
</dbReference>
<dbReference type="GeneID" id="93557953"/>
<dbReference type="SUPFAM" id="SSF54106">
    <property type="entry name" value="LysM domain"/>
    <property type="match status" value="1"/>
</dbReference>
<sequence>MMKKIGLFCIAALLATGMKAQNDITVHDDQTGKDEVIGLPEGMTYEIDSLLQEWNTKNYLGVDEKCESSDENPQYSKEEYISRLNRLPNVIEMPYNEVVRKFIDQYCTRLRRSVSYMLAANNFYVPIFEEALESYQLPLELKYLPVIESALNPGATSRVGAAGLWQFMISTGKVYGLDVNSLIDERRDPIKSSYAAAHYLQDLYQIFGDWTLVIAAYNCGPANVNKAIRRAGGSRDYWQIYPYLPQETRGYVPAFIAANYVMNYYCEHNICPMTTTLPPSTDTIIVDRDVHFDQIVAVCNVKAEEVKALNPQYRTGLIPGAKKSCILRLPTHGISAFIAAGDSVYTYKSDELFTNRSEVAVSQSAKKSSATRSRSSKSSRSKSRTHTIRSGETLSTIAKRYGTTVSKLKRLNGIKGTSIRAGKKLKVR</sequence>
<evidence type="ECO:0000313" key="4">
    <source>
        <dbReference type="EMBL" id="VYU35372.1"/>
    </source>
</evidence>
<dbReference type="CDD" id="cd16894">
    <property type="entry name" value="MltD-like"/>
    <property type="match status" value="1"/>
</dbReference>
<dbReference type="InterPro" id="IPR008258">
    <property type="entry name" value="Transglycosylase_SLT_dom_1"/>
</dbReference>
<dbReference type="Gene3D" id="3.10.350.10">
    <property type="entry name" value="LysM domain"/>
    <property type="match status" value="1"/>
</dbReference>
<keyword evidence="3" id="KW-0732">Signal</keyword>
<protein>
    <submittedName>
        <fullName evidence="4">Membrane-bound lytic murein transglycosylase D</fullName>
        <ecNumber evidence="4">4.2.2.-</ecNumber>
    </submittedName>
</protein>
<feature type="region of interest" description="Disordered" evidence="2">
    <location>
        <begin position="363"/>
        <end position="393"/>
    </location>
</feature>
<dbReference type="PANTHER" id="PTHR37423:SF2">
    <property type="entry name" value="MEMBRANE-BOUND LYTIC MUREIN TRANSGLYCOSYLASE C"/>
    <property type="match status" value="1"/>
</dbReference>
<dbReference type="GO" id="GO:0008933">
    <property type="term" value="F:peptidoglycan lytic transglycosylase activity"/>
    <property type="evidence" value="ECO:0007669"/>
    <property type="project" value="InterPro"/>
</dbReference>
<feature type="chain" id="PRO_5043859676" evidence="3">
    <location>
        <begin position="21"/>
        <end position="428"/>
    </location>
</feature>
<dbReference type="Gene3D" id="1.10.530.10">
    <property type="match status" value="1"/>
</dbReference>
<dbReference type="InterPro" id="IPR000189">
    <property type="entry name" value="Transglyc_AS"/>
</dbReference>
<dbReference type="PROSITE" id="PS00922">
    <property type="entry name" value="TRANSGLYCOSYLASE"/>
    <property type="match status" value="1"/>
</dbReference>
<feature type="compositionally biased region" description="Low complexity" evidence="2">
    <location>
        <begin position="363"/>
        <end position="373"/>
    </location>
</feature>
<dbReference type="CDD" id="cd00118">
    <property type="entry name" value="LysM"/>
    <property type="match status" value="1"/>
</dbReference>
<organism evidence="4">
    <name type="scientific">Paraprevotella clara</name>
    <dbReference type="NCBI Taxonomy" id="454154"/>
    <lineage>
        <taxon>Bacteria</taxon>
        <taxon>Pseudomonadati</taxon>
        <taxon>Bacteroidota</taxon>
        <taxon>Bacteroidia</taxon>
        <taxon>Bacteroidales</taxon>
        <taxon>Prevotellaceae</taxon>
        <taxon>Paraprevotella</taxon>
    </lineage>
</organism>
<evidence type="ECO:0000256" key="2">
    <source>
        <dbReference type="SAM" id="MobiDB-lite"/>
    </source>
</evidence>
<dbReference type="Pfam" id="PF01476">
    <property type="entry name" value="LysM"/>
    <property type="match status" value="1"/>
</dbReference>
<dbReference type="PANTHER" id="PTHR37423">
    <property type="entry name" value="SOLUBLE LYTIC MUREIN TRANSGLYCOSYLASE-RELATED"/>
    <property type="match status" value="1"/>
</dbReference>
<dbReference type="PROSITE" id="PS51782">
    <property type="entry name" value="LYSM"/>
    <property type="match status" value="1"/>
</dbReference>
<keyword evidence="4" id="KW-0456">Lyase</keyword>
<dbReference type="SUPFAM" id="SSF53955">
    <property type="entry name" value="Lysozyme-like"/>
    <property type="match status" value="1"/>
</dbReference>